<keyword evidence="2" id="KW-0489">Methyltransferase</keyword>
<dbReference type="OrthoDB" id="5449367at2"/>
<proteinExistence type="predicted"/>
<keyword evidence="3" id="KW-1185">Reference proteome</keyword>
<dbReference type="CDD" id="cd02440">
    <property type="entry name" value="AdoMet_MTases"/>
    <property type="match status" value="1"/>
</dbReference>
<dbReference type="GO" id="GO:0008168">
    <property type="term" value="F:methyltransferase activity"/>
    <property type="evidence" value="ECO:0007669"/>
    <property type="project" value="UniProtKB-KW"/>
</dbReference>
<evidence type="ECO:0000259" key="1">
    <source>
        <dbReference type="Pfam" id="PF13649"/>
    </source>
</evidence>
<gene>
    <name evidence="2" type="ORF">SGCZBJ_15860</name>
</gene>
<dbReference type="SUPFAM" id="SSF53335">
    <property type="entry name" value="S-adenosyl-L-methionine-dependent methyltransferases"/>
    <property type="match status" value="1"/>
</dbReference>
<dbReference type="EMBL" id="PJRS01000031">
    <property type="protein sequence ID" value="PLR23461.1"/>
    <property type="molecule type" value="Genomic_DNA"/>
</dbReference>
<evidence type="ECO:0000313" key="3">
    <source>
        <dbReference type="Proteomes" id="UP000234479"/>
    </source>
</evidence>
<dbReference type="RefSeq" id="WP_101718961.1">
    <property type="nucleotide sequence ID" value="NZ_PJRS01000031.1"/>
</dbReference>
<dbReference type="PANTHER" id="PTHR43591:SF24">
    <property type="entry name" value="2-METHOXY-6-POLYPRENYL-1,4-BENZOQUINOL METHYLASE, MITOCHONDRIAL"/>
    <property type="match status" value="1"/>
</dbReference>
<dbReference type="InterPro" id="IPR029063">
    <property type="entry name" value="SAM-dependent_MTases_sf"/>
</dbReference>
<name>A0A2N5DBL7_9CAUL</name>
<sequence>MTGRVNEGPIQAYEGPPDYRKVGRHGVFPDMSHDEVERLNVLAQLNRHLSTRVIPGVKQAWETRALPAFEKANDRAPKDRHEVRKALLKDPAFQTWSALRRLTMEQRQQAGRWTTLRQAEELAAKAAALNAGHDRLELDPSLLIPRYVSAVDHHCMPGSYHVERFEGDVSGGANYDHGGFATTGGLLGRFSDGGGQAVVRWVQRKLPDFKPRRILDIGATVGHSALPIAQAFPDAEVVAIDVGGPMLRYAAARAASLGVENIRFVQADGADLSRFAAGSFDWVQTTMFLHELSLASMKAIFAESRRVLAPGGVVLHVEQPQYAPTMPLFEQAMRDWDAFYNNEPFWSTLHEIDLDARMVEAGFTADELIHDGVTAVVDREVFPDAADDDSEDYGRKAAWRVIGARKTPKEAR</sequence>
<organism evidence="2 3">
    <name type="scientific">Caulobacter zeae</name>
    <dbReference type="NCBI Taxonomy" id="2055137"/>
    <lineage>
        <taxon>Bacteria</taxon>
        <taxon>Pseudomonadati</taxon>
        <taxon>Pseudomonadota</taxon>
        <taxon>Alphaproteobacteria</taxon>
        <taxon>Caulobacterales</taxon>
        <taxon>Caulobacteraceae</taxon>
        <taxon>Caulobacter</taxon>
    </lineage>
</organism>
<dbReference type="Pfam" id="PF13649">
    <property type="entry name" value="Methyltransf_25"/>
    <property type="match status" value="1"/>
</dbReference>
<dbReference type="Proteomes" id="UP000234479">
    <property type="component" value="Unassembled WGS sequence"/>
</dbReference>
<dbReference type="Gene3D" id="3.40.50.150">
    <property type="entry name" value="Vaccinia Virus protein VP39"/>
    <property type="match status" value="1"/>
</dbReference>
<evidence type="ECO:0000313" key="2">
    <source>
        <dbReference type="EMBL" id="PLR23461.1"/>
    </source>
</evidence>
<dbReference type="AlphaFoldDB" id="A0A2N5DBL7"/>
<keyword evidence="2" id="KW-0808">Transferase</keyword>
<dbReference type="GO" id="GO:0032259">
    <property type="term" value="P:methylation"/>
    <property type="evidence" value="ECO:0007669"/>
    <property type="project" value="UniProtKB-KW"/>
</dbReference>
<protein>
    <submittedName>
        <fullName evidence="2">SAM-dependent methyltransferase</fullName>
    </submittedName>
</protein>
<reference evidence="2 3" key="1">
    <citation type="submission" date="2017-12" db="EMBL/GenBank/DDBJ databases">
        <title>The genome sequence of Caulobacter sp. 410.</title>
        <authorList>
            <person name="Gao J."/>
            <person name="Mao X."/>
            <person name="Sun J."/>
        </authorList>
    </citation>
    <scope>NUCLEOTIDE SEQUENCE [LARGE SCALE GENOMIC DNA]</scope>
    <source>
        <strain evidence="2 3">410</strain>
    </source>
</reference>
<comment type="caution">
    <text evidence="2">The sequence shown here is derived from an EMBL/GenBank/DDBJ whole genome shotgun (WGS) entry which is preliminary data.</text>
</comment>
<dbReference type="PANTHER" id="PTHR43591">
    <property type="entry name" value="METHYLTRANSFERASE"/>
    <property type="match status" value="1"/>
</dbReference>
<accession>A0A2N5DBL7</accession>
<feature type="domain" description="Methyltransferase" evidence="1">
    <location>
        <begin position="214"/>
        <end position="312"/>
    </location>
</feature>
<dbReference type="InterPro" id="IPR041698">
    <property type="entry name" value="Methyltransf_25"/>
</dbReference>